<dbReference type="Pfam" id="PF07802">
    <property type="entry name" value="GCK"/>
    <property type="match status" value="1"/>
</dbReference>
<proteinExistence type="predicted"/>
<dbReference type="PANTHER" id="PTHR34357:SF2">
    <property type="entry name" value="F26F24.3-RELATED"/>
    <property type="match status" value="1"/>
</dbReference>
<feature type="region of interest" description="Disordered" evidence="1">
    <location>
        <begin position="96"/>
        <end position="120"/>
    </location>
</feature>
<comment type="caution">
    <text evidence="3">The sequence shown here is derived from an EMBL/GenBank/DDBJ whole genome shotgun (WGS) entry which is preliminary data.</text>
</comment>
<dbReference type="Proteomes" id="UP000585474">
    <property type="component" value="Unassembled WGS sequence"/>
</dbReference>
<keyword evidence="4" id="KW-1185">Reference proteome</keyword>
<name>A0A7J0FNK7_9ERIC</name>
<organism evidence="3 4">
    <name type="scientific">Actinidia rufa</name>
    <dbReference type="NCBI Taxonomy" id="165716"/>
    <lineage>
        <taxon>Eukaryota</taxon>
        <taxon>Viridiplantae</taxon>
        <taxon>Streptophyta</taxon>
        <taxon>Embryophyta</taxon>
        <taxon>Tracheophyta</taxon>
        <taxon>Spermatophyta</taxon>
        <taxon>Magnoliopsida</taxon>
        <taxon>eudicotyledons</taxon>
        <taxon>Gunneridae</taxon>
        <taxon>Pentapetalae</taxon>
        <taxon>asterids</taxon>
        <taxon>Ericales</taxon>
        <taxon>Actinidiaceae</taxon>
        <taxon>Actinidia</taxon>
    </lineage>
</organism>
<dbReference type="Gene3D" id="1.10.287.2900">
    <property type="match status" value="1"/>
</dbReference>
<protein>
    <submittedName>
        <fullName evidence="3">GCK domain-containing protein</fullName>
    </submittedName>
</protein>
<dbReference type="SMART" id="SM01227">
    <property type="entry name" value="GCK"/>
    <property type="match status" value="1"/>
</dbReference>
<feature type="region of interest" description="Disordered" evidence="1">
    <location>
        <begin position="1"/>
        <end position="21"/>
    </location>
</feature>
<dbReference type="OrthoDB" id="2148418at2759"/>
<gene>
    <name evidence="3" type="ORF">Acr_13g0016300</name>
</gene>
<sequence length="120" mass="13497">MDDPKPVENSEPINSDEGFAEEEEEECGFCLFMKGGECRETFVAWEKCIEEAEKNKEDIVEKCFKVTAALKECMEAHSDYYAPILKAEKAAEAEAVRELEREKAEGDVSSSEGSEKKEDS</sequence>
<dbReference type="PANTHER" id="PTHR34357">
    <property type="entry name" value="F7A19.14 PROTEIN-RELATED"/>
    <property type="match status" value="1"/>
</dbReference>
<evidence type="ECO:0000313" key="4">
    <source>
        <dbReference type="Proteomes" id="UP000585474"/>
    </source>
</evidence>
<dbReference type="InterPro" id="IPR012891">
    <property type="entry name" value="GCK_dom"/>
</dbReference>
<dbReference type="AlphaFoldDB" id="A0A7J0FNK7"/>
<evidence type="ECO:0000259" key="2">
    <source>
        <dbReference type="SMART" id="SM01227"/>
    </source>
</evidence>
<accession>A0A7J0FNK7</accession>
<feature type="compositionally biased region" description="Basic and acidic residues" evidence="1">
    <location>
        <begin position="96"/>
        <end position="106"/>
    </location>
</feature>
<reference evidence="3 4" key="1">
    <citation type="submission" date="2019-07" db="EMBL/GenBank/DDBJ databases">
        <title>De Novo Assembly of kiwifruit Actinidia rufa.</title>
        <authorList>
            <person name="Sugita-Konishi S."/>
            <person name="Sato K."/>
            <person name="Mori E."/>
            <person name="Abe Y."/>
            <person name="Kisaki G."/>
            <person name="Hamano K."/>
            <person name="Suezawa K."/>
            <person name="Otani M."/>
            <person name="Fukuda T."/>
            <person name="Manabe T."/>
            <person name="Gomi K."/>
            <person name="Tabuchi M."/>
            <person name="Akimitsu K."/>
            <person name="Kataoka I."/>
        </authorList>
    </citation>
    <scope>NUCLEOTIDE SEQUENCE [LARGE SCALE GENOMIC DNA]</scope>
    <source>
        <strain evidence="4">cv. Fuchu</strain>
    </source>
</reference>
<evidence type="ECO:0000256" key="1">
    <source>
        <dbReference type="SAM" id="MobiDB-lite"/>
    </source>
</evidence>
<feature type="domain" description="GCK" evidence="2">
    <location>
        <begin position="25"/>
        <end position="99"/>
    </location>
</feature>
<evidence type="ECO:0000313" key="3">
    <source>
        <dbReference type="EMBL" id="GFZ00231.1"/>
    </source>
</evidence>
<dbReference type="EMBL" id="BJWL01000013">
    <property type="protein sequence ID" value="GFZ00231.1"/>
    <property type="molecule type" value="Genomic_DNA"/>
</dbReference>